<organism evidence="2 3">
    <name type="scientific">Penicillium cosmopolitanum</name>
    <dbReference type="NCBI Taxonomy" id="1131564"/>
    <lineage>
        <taxon>Eukaryota</taxon>
        <taxon>Fungi</taxon>
        <taxon>Dikarya</taxon>
        <taxon>Ascomycota</taxon>
        <taxon>Pezizomycotina</taxon>
        <taxon>Eurotiomycetes</taxon>
        <taxon>Eurotiomycetidae</taxon>
        <taxon>Eurotiales</taxon>
        <taxon>Aspergillaceae</taxon>
        <taxon>Penicillium</taxon>
    </lineage>
</organism>
<keyword evidence="3" id="KW-1185">Reference proteome</keyword>
<accession>A0A9W9W7T4</accession>
<proteinExistence type="predicted"/>
<reference evidence="2" key="1">
    <citation type="submission" date="2022-12" db="EMBL/GenBank/DDBJ databases">
        <authorList>
            <person name="Petersen C."/>
        </authorList>
    </citation>
    <scope>NUCLEOTIDE SEQUENCE</scope>
    <source>
        <strain evidence="2">IBT 29677</strain>
    </source>
</reference>
<evidence type="ECO:0000313" key="3">
    <source>
        <dbReference type="Proteomes" id="UP001147747"/>
    </source>
</evidence>
<dbReference type="AlphaFoldDB" id="A0A9W9W7T4"/>
<feature type="signal peptide" evidence="1">
    <location>
        <begin position="1"/>
        <end position="23"/>
    </location>
</feature>
<name>A0A9W9W7T4_9EURO</name>
<comment type="caution">
    <text evidence="2">The sequence shown here is derived from an EMBL/GenBank/DDBJ whole genome shotgun (WGS) entry which is preliminary data.</text>
</comment>
<feature type="chain" id="PRO_5040838778" description="Ig-like domain-containing protein" evidence="1">
    <location>
        <begin position="24"/>
        <end position="415"/>
    </location>
</feature>
<dbReference type="EMBL" id="JAPZBU010000004">
    <property type="protein sequence ID" value="KAJ5407725.1"/>
    <property type="molecule type" value="Genomic_DNA"/>
</dbReference>
<reference evidence="2" key="2">
    <citation type="journal article" date="2023" name="IMA Fungus">
        <title>Comparative genomic study of the Penicillium genus elucidates a diverse pangenome and 15 lateral gene transfer events.</title>
        <authorList>
            <person name="Petersen C."/>
            <person name="Sorensen T."/>
            <person name="Nielsen M.R."/>
            <person name="Sondergaard T.E."/>
            <person name="Sorensen J.L."/>
            <person name="Fitzpatrick D.A."/>
            <person name="Frisvad J.C."/>
            <person name="Nielsen K.L."/>
        </authorList>
    </citation>
    <scope>NUCLEOTIDE SEQUENCE</scope>
    <source>
        <strain evidence="2">IBT 29677</strain>
    </source>
</reference>
<dbReference type="Proteomes" id="UP001147747">
    <property type="component" value="Unassembled WGS sequence"/>
</dbReference>
<evidence type="ECO:0008006" key="4">
    <source>
        <dbReference type="Google" id="ProtNLM"/>
    </source>
</evidence>
<dbReference type="RefSeq" id="XP_056492040.1">
    <property type="nucleotide sequence ID" value="XM_056626245.1"/>
</dbReference>
<evidence type="ECO:0000256" key="1">
    <source>
        <dbReference type="SAM" id="SignalP"/>
    </source>
</evidence>
<evidence type="ECO:0000313" key="2">
    <source>
        <dbReference type="EMBL" id="KAJ5407725.1"/>
    </source>
</evidence>
<gene>
    <name evidence="2" type="ORF">N7509_001608</name>
</gene>
<dbReference type="OrthoDB" id="3549294at2759"/>
<keyword evidence="1" id="KW-0732">Signal</keyword>
<protein>
    <recommendedName>
        <fullName evidence="4">Ig-like domain-containing protein</fullName>
    </recommendedName>
</protein>
<sequence length="415" mass="47539">MKPKLYVAIFLWVIFLKINVVLKQEELVLGPSSPIDCLQLKSSVCTPPLYYFHKSWIETPDVLEHFEYDAMLIKGYAKWDISPASLVAKKACDLPSTKQTPTIDVTIAESLPGKLKLSDDPALRFSSEDRGDYICLFVLGWSYILSVRLIDLHGKDSDDRVSYTGNLAESYVNGNKPESSRVAIDLNVVTEDHAELRWWIQFLLMAKAGRQYFPKEYRPLWEFHLRDACFILSHNVDLQPHACQPQPPSSEEAQNNLFNFARLNGIFYQLIIDQLIIGLASVMTLPSCNRWGNHPKYLPMPRKPTKSCESDITEALYHDNLPSLSEIPNFMALSAFPVTIGPGLANSLWEQDISCNLVSEWLNPVFKDIIPLLLQKKYHKTIVCAMSERRPIWRPFGWDRLSRDCYQGCLLKQRI</sequence>
<dbReference type="GeneID" id="81365225"/>